<dbReference type="Gene3D" id="3.10.20.90">
    <property type="entry name" value="Phosphatidylinositol 3-kinase Catalytic Subunit, Chain A, domain 1"/>
    <property type="match status" value="1"/>
</dbReference>
<dbReference type="OrthoDB" id="428577at2759"/>
<feature type="region of interest" description="Disordered" evidence="1">
    <location>
        <begin position="1"/>
        <end position="49"/>
    </location>
</feature>
<dbReference type="CDD" id="cd17039">
    <property type="entry name" value="Ubl_ubiquitin_like"/>
    <property type="match status" value="1"/>
</dbReference>
<dbReference type="AlphaFoldDB" id="A0A0S3SMF9"/>
<dbReference type="Pfam" id="PF00240">
    <property type="entry name" value="ubiquitin"/>
    <property type="match status" value="1"/>
</dbReference>
<sequence length="305" mass="34194">MRSIGLGKGKGRRFREGEGEGEKVSGRGRGRGEGFGNGEGEGEGEKSRLKLLVKPVTLPRQFPPPNDYGEIAPSETTLPLLRFEDDSASALPPWNPEFKPAPPPLLPMPPATVRLTVQIVEYRVRPFVLELDLDDTILQLKKKIYRMKKTRKLNLNKMSVRIKSGEDLRDQLSLRDCGVLNMSVVYVHKNSEKPEPEPPLKFTIPVVTADCVGGVAAKMVKIMVVPKDGTQKVVIEVDLFDRVEDLRYELEKFHKHVLPANVGYFFTNKKNGHVMSEAHAFNWYGIEDGDVIEVTPEYVSDKSNS</sequence>
<dbReference type="PROSITE" id="PS50053">
    <property type="entry name" value="UBIQUITIN_2"/>
    <property type="match status" value="2"/>
</dbReference>
<dbReference type="InterPro" id="IPR000626">
    <property type="entry name" value="Ubiquitin-like_dom"/>
</dbReference>
<dbReference type="InterPro" id="IPR029071">
    <property type="entry name" value="Ubiquitin-like_domsf"/>
</dbReference>
<organism evidence="3 4">
    <name type="scientific">Vigna angularis var. angularis</name>
    <dbReference type="NCBI Taxonomy" id="157739"/>
    <lineage>
        <taxon>Eukaryota</taxon>
        <taxon>Viridiplantae</taxon>
        <taxon>Streptophyta</taxon>
        <taxon>Embryophyta</taxon>
        <taxon>Tracheophyta</taxon>
        <taxon>Spermatophyta</taxon>
        <taxon>Magnoliopsida</taxon>
        <taxon>eudicotyledons</taxon>
        <taxon>Gunneridae</taxon>
        <taxon>Pentapetalae</taxon>
        <taxon>rosids</taxon>
        <taxon>fabids</taxon>
        <taxon>Fabales</taxon>
        <taxon>Fabaceae</taxon>
        <taxon>Papilionoideae</taxon>
        <taxon>50 kb inversion clade</taxon>
        <taxon>NPAAA clade</taxon>
        <taxon>indigoferoid/millettioid clade</taxon>
        <taxon>Phaseoleae</taxon>
        <taxon>Vigna</taxon>
    </lineage>
</organism>
<proteinExistence type="predicted"/>
<feature type="domain" description="Ubiquitin-like" evidence="2">
    <location>
        <begin position="113"/>
        <end position="194"/>
    </location>
</feature>
<feature type="domain" description="Ubiquitin-like" evidence="2">
    <location>
        <begin position="220"/>
        <end position="294"/>
    </location>
</feature>
<feature type="compositionally biased region" description="Basic and acidic residues" evidence="1">
    <location>
        <begin position="14"/>
        <end position="25"/>
    </location>
</feature>
<name>A0A0S3SMF9_PHAAN</name>
<dbReference type="EMBL" id="AP015041">
    <property type="protein sequence ID" value="BAT94015.1"/>
    <property type="molecule type" value="Genomic_DNA"/>
</dbReference>
<gene>
    <name evidence="3" type="primary">Vigan.08G058100</name>
    <name evidence="3" type="ORF">VIGAN_08058100</name>
</gene>
<reference evidence="3 4" key="1">
    <citation type="journal article" date="2015" name="Sci. Rep.">
        <title>The power of single molecule real-time sequencing technology in the de novo assembly of a eukaryotic genome.</title>
        <authorList>
            <person name="Sakai H."/>
            <person name="Naito K."/>
            <person name="Ogiso-Tanaka E."/>
            <person name="Takahashi Y."/>
            <person name="Iseki K."/>
            <person name="Muto C."/>
            <person name="Satou K."/>
            <person name="Teruya K."/>
            <person name="Shiroma A."/>
            <person name="Shimoji M."/>
            <person name="Hirano T."/>
            <person name="Itoh T."/>
            <person name="Kaga A."/>
            <person name="Tomooka N."/>
        </authorList>
    </citation>
    <scope>NUCLEOTIDE SEQUENCE [LARGE SCALE GENOMIC DNA]</scope>
    <source>
        <strain evidence="4">cv. Shumari</strain>
    </source>
</reference>
<evidence type="ECO:0000256" key="1">
    <source>
        <dbReference type="SAM" id="MobiDB-lite"/>
    </source>
</evidence>
<dbReference type="Proteomes" id="UP000291084">
    <property type="component" value="Chromosome 8"/>
</dbReference>
<evidence type="ECO:0000313" key="4">
    <source>
        <dbReference type="Proteomes" id="UP000291084"/>
    </source>
</evidence>
<evidence type="ECO:0000259" key="2">
    <source>
        <dbReference type="PROSITE" id="PS50053"/>
    </source>
</evidence>
<accession>A0A0S3SMF9</accession>
<dbReference type="SUPFAM" id="SSF54236">
    <property type="entry name" value="Ubiquitin-like"/>
    <property type="match status" value="2"/>
</dbReference>
<evidence type="ECO:0000313" key="3">
    <source>
        <dbReference type="EMBL" id="BAT94015.1"/>
    </source>
</evidence>
<protein>
    <recommendedName>
        <fullName evidence="2">Ubiquitin-like domain-containing protein</fullName>
    </recommendedName>
</protein>
<keyword evidence="4" id="KW-1185">Reference proteome</keyword>